<evidence type="ECO:0000256" key="1">
    <source>
        <dbReference type="SAM" id="MobiDB-lite"/>
    </source>
</evidence>
<dbReference type="PANTHER" id="PTHR45023:SF14">
    <property type="entry name" value="GLUTATHIONE TRANSFERASE"/>
    <property type="match status" value="1"/>
</dbReference>
<evidence type="ECO:0000313" key="2">
    <source>
        <dbReference type="EMBL" id="KAJ0208573.1"/>
    </source>
</evidence>
<evidence type="ECO:0008006" key="4">
    <source>
        <dbReference type="Google" id="ProtNLM"/>
    </source>
</evidence>
<proteinExistence type="predicted"/>
<dbReference type="AlphaFoldDB" id="A0A9R1VM85"/>
<name>A0A9R1VM85_LACSA</name>
<keyword evidence="3" id="KW-1185">Reference proteome</keyword>
<feature type="region of interest" description="Disordered" evidence="1">
    <location>
        <begin position="106"/>
        <end position="126"/>
    </location>
</feature>
<organism evidence="2 3">
    <name type="scientific">Lactuca sativa</name>
    <name type="common">Garden lettuce</name>
    <dbReference type="NCBI Taxonomy" id="4236"/>
    <lineage>
        <taxon>Eukaryota</taxon>
        <taxon>Viridiplantae</taxon>
        <taxon>Streptophyta</taxon>
        <taxon>Embryophyta</taxon>
        <taxon>Tracheophyta</taxon>
        <taxon>Spermatophyta</taxon>
        <taxon>Magnoliopsida</taxon>
        <taxon>eudicotyledons</taxon>
        <taxon>Gunneridae</taxon>
        <taxon>Pentapetalae</taxon>
        <taxon>asterids</taxon>
        <taxon>campanulids</taxon>
        <taxon>Asterales</taxon>
        <taxon>Asteraceae</taxon>
        <taxon>Cichorioideae</taxon>
        <taxon>Cichorieae</taxon>
        <taxon>Lactucinae</taxon>
        <taxon>Lactuca</taxon>
    </lineage>
</organism>
<evidence type="ECO:0000313" key="3">
    <source>
        <dbReference type="Proteomes" id="UP000235145"/>
    </source>
</evidence>
<dbReference type="EMBL" id="NBSK02000004">
    <property type="protein sequence ID" value="KAJ0208573.1"/>
    <property type="molecule type" value="Genomic_DNA"/>
</dbReference>
<gene>
    <name evidence="2" type="ORF">LSAT_V11C400180400</name>
</gene>
<sequence>MDPNQNTHPNYRNRKPDNAFTLDTTLGNSRPWNHLKVVLSICFKPVPLSNKQHFSNNNIKISRPSNNNFNNIKISNNSNISNHNHHKPLIRWILFRKLNIHHRLNLKRKKGKKSARPTTTQERLPWTKGEEEKLVEVWISASQDPIEGDCQTYGCFWEKVRAVFYELMGSENRNPGQISSKWRDIRLKCTEFEEIYNNLLNIRKNGSKNFDVFKAALDQFEKITPTCKAFPYLKDSPKWKEQTERSSQSSGSKHSRNPDATSQQLDERTHFEINNNSLDLENEQPLHQPVGRNKAKKAASTALRSSVIDQFGEKFDRYVHVQKTNAKMLSRVEQKTIETQSVIQTKNQYGNLENKSTRPRRRRFGAISRMKEFVRVRRRNRG</sequence>
<dbReference type="Proteomes" id="UP000235145">
    <property type="component" value="Unassembled WGS sequence"/>
</dbReference>
<protein>
    <recommendedName>
        <fullName evidence="4">Myb-like domain-containing protein</fullName>
    </recommendedName>
</protein>
<feature type="region of interest" description="Disordered" evidence="1">
    <location>
        <begin position="238"/>
        <end position="267"/>
    </location>
</feature>
<accession>A0A9R1VM85</accession>
<reference evidence="2 3" key="1">
    <citation type="journal article" date="2017" name="Nat. Commun.">
        <title>Genome assembly with in vitro proximity ligation data and whole-genome triplication in lettuce.</title>
        <authorList>
            <person name="Reyes-Chin-Wo S."/>
            <person name="Wang Z."/>
            <person name="Yang X."/>
            <person name="Kozik A."/>
            <person name="Arikit S."/>
            <person name="Song C."/>
            <person name="Xia L."/>
            <person name="Froenicke L."/>
            <person name="Lavelle D.O."/>
            <person name="Truco M.J."/>
            <person name="Xia R."/>
            <person name="Zhu S."/>
            <person name="Xu C."/>
            <person name="Xu H."/>
            <person name="Xu X."/>
            <person name="Cox K."/>
            <person name="Korf I."/>
            <person name="Meyers B.C."/>
            <person name="Michelmore R.W."/>
        </authorList>
    </citation>
    <scope>NUCLEOTIDE SEQUENCE [LARGE SCALE GENOMIC DNA]</scope>
    <source>
        <strain evidence="3">cv. Salinas</strain>
        <tissue evidence="2">Seedlings</tissue>
    </source>
</reference>
<comment type="caution">
    <text evidence="2">The sequence shown here is derived from an EMBL/GenBank/DDBJ whole genome shotgun (WGS) entry which is preliminary data.</text>
</comment>
<feature type="compositionally biased region" description="Basic residues" evidence="1">
    <location>
        <begin position="106"/>
        <end position="115"/>
    </location>
</feature>
<dbReference type="PANTHER" id="PTHR45023">
    <property type="match status" value="1"/>
</dbReference>